<comment type="caution">
    <text evidence="1">The sequence shown here is derived from an EMBL/GenBank/DDBJ whole genome shotgun (WGS) entry which is preliminary data.</text>
</comment>
<dbReference type="AlphaFoldDB" id="A0A844GZL6"/>
<dbReference type="EMBL" id="WMIF01000005">
    <property type="protein sequence ID" value="MTH34069.1"/>
    <property type="molecule type" value="Genomic_DNA"/>
</dbReference>
<name>A0A844GZL6_9RHOB</name>
<dbReference type="OrthoDB" id="7353854at2"/>
<dbReference type="InterPro" id="IPR032710">
    <property type="entry name" value="NTF2-like_dom_sf"/>
</dbReference>
<gene>
    <name evidence="1" type="ORF">GL279_05580</name>
</gene>
<reference evidence="1 2" key="1">
    <citation type="submission" date="2019-11" db="EMBL/GenBank/DDBJ databases">
        <authorList>
            <person name="Dong K."/>
        </authorList>
    </citation>
    <scope>NUCLEOTIDE SEQUENCE [LARGE SCALE GENOMIC DNA]</scope>
    <source>
        <strain evidence="1 2">JCM 17370</strain>
    </source>
</reference>
<sequence>MADELWTEERDFWLAGAAEAARRLDDGCLMALAPLGILTRRKIVEHLSACARWQEVGFAERASIETDEICVLAYRVTARRAGADTYRALCTTSWIRRDGDWRILQHQQTPVSA</sequence>
<protein>
    <submittedName>
        <fullName evidence="1">DUF4440 domain-containing protein</fullName>
    </submittedName>
</protein>
<dbReference type="Proteomes" id="UP000442533">
    <property type="component" value="Unassembled WGS sequence"/>
</dbReference>
<dbReference type="SUPFAM" id="SSF54427">
    <property type="entry name" value="NTF2-like"/>
    <property type="match status" value="1"/>
</dbReference>
<evidence type="ECO:0000313" key="1">
    <source>
        <dbReference type="EMBL" id="MTH34069.1"/>
    </source>
</evidence>
<evidence type="ECO:0000313" key="2">
    <source>
        <dbReference type="Proteomes" id="UP000442533"/>
    </source>
</evidence>
<accession>A0A844GZL6</accession>
<proteinExistence type="predicted"/>
<dbReference type="RefSeq" id="WP_155063622.1">
    <property type="nucleotide sequence ID" value="NZ_WMIF01000005.1"/>
</dbReference>
<keyword evidence="2" id="KW-1185">Reference proteome</keyword>
<organism evidence="1 2">
    <name type="scientific">Paracoccus limosus</name>
    <dbReference type="NCBI Taxonomy" id="913252"/>
    <lineage>
        <taxon>Bacteria</taxon>
        <taxon>Pseudomonadati</taxon>
        <taxon>Pseudomonadota</taxon>
        <taxon>Alphaproteobacteria</taxon>
        <taxon>Rhodobacterales</taxon>
        <taxon>Paracoccaceae</taxon>
        <taxon>Paracoccus</taxon>
    </lineage>
</organism>